<evidence type="ECO:0000256" key="4">
    <source>
        <dbReference type="ARBA" id="ARBA00022692"/>
    </source>
</evidence>
<dbReference type="PROSITE" id="PS50850">
    <property type="entry name" value="MFS"/>
    <property type="match status" value="1"/>
</dbReference>
<dbReference type="InterPro" id="IPR011701">
    <property type="entry name" value="MFS"/>
</dbReference>
<dbReference type="Pfam" id="PF07690">
    <property type="entry name" value="MFS_1"/>
    <property type="match status" value="1"/>
</dbReference>
<evidence type="ECO:0000256" key="8">
    <source>
        <dbReference type="SAM" id="MobiDB-lite"/>
    </source>
</evidence>
<dbReference type="EMBL" id="CP054929">
    <property type="protein sequence ID" value="QKW48446.1"/>
    <property type="molecule type" value="Genomic_DNA"/>
</dbReference>
<dbReference type="AlphaFoldDB" id="A0A7H8N224"/>
<evidence type="ECO:0000256" key="5">
    <source>
        <dbReference type="ARBA" id="ARBA00022989"/>
    </source>
</evidence>
<evidence type="ECO:0000313" key="11">
    <source>
        <dbReference type="EMBL" id="QKW48446.1"/>
    </source>
</evidence>
<sequence length="519" mass="51572">MRDDGPTQPHGGRRDAAPATGGGADGAPRVDAEWADAGAPEAAVRYAVVLAVVVGVQFMVTLDASVVNVALPDMRSDLGFSESGLLWVVNAYTLVFGGFLLLGGRAADLFGLRRVLWLGLGLFGLASLAGGLAQAPPALVAARAVQGLGAAVLAPVALTIVTTVFPATGRARALGLWSAAGAAGGASGVLIGGVLTEYLDWRWVLLVNVPIVALALVAGRAIPDHRPARRPRLDLVGALLATVGLAALVYGVVRTADDGWTSATTVGPLGAAVVLLAAFGWQESRRAAQPLVRLGLLTHRAVGGANATMLLLASGQFASFYFVSLYLQRVLALGPAATGLAFLPFCAGFTASALLASRLYGRTGPRALVSGGAAAGALGLLWFSRLGVDGTFLATVLGPSLLTSAGIGACFVPLASAATTGVGDDEAGMASGVLNSAQQVGGSLGLAVTVSVAANRGEAARSAGDPALAALNHGYGAALSVAACLLAAAALLSWVLPGRRTSGGATTAGPAAPTTEGAG</sequence>
<dbReference type="Gene3D" id="1.20.1250.20">
    <property type="entry name" value="MFS general substrate transporter like domains"/>
    <property type="match status" value="1"/>
</dbReference>
<feature type="transmembrane region" description="Helical" evidence="9">
    <location>
        <begin position="84"/>
        <end position="103"/>
    </location>
</feature>
<organism evidence="11 12">
    <name type="scientific">Streptomyces buecherae</name>
    <dbReference type="NCBI Taxonomy" id="2763006"/>
    <lineage>
        <taxon>Bacteria</taxon>
        <taxon>Bacillati</taxon>
        <taxon>Actinomycetota</taxon>
        <taxon>Actinomycetes</taxon>
        <taxon>Kitasatosporales</taxon>
        <taxon>Streptomycetaceae</taxon>
        <taxon>Streptomyces</taxon>
    </lineage>
</organism>
<dbReference type="SUPFAM" id="SSF103473">
    <property type="entry name" value="MFS general substrate transporter"/>
    <property type="match status" value="1"/>
</dbReference>
<dbReference type="Proteomes" id="UP000509303">
    <property type="component" value="Chromosome"/>
</dbReference>
<protein>
    <submittedName>
        <fullName evidence="11">MFS transporter</fullName>
    </submittedName>
</protein>
<name>A0A7H8N224_9ACTN</name>
<comment type="subcellular location">
    <subcellularLocation>
        <location evidence="1">Cell membrane</location>
        <topology evidence="1">Multi-pass membrane protein</topology>
    </subcellularLocation>
</comment>
<keyword evidence="4 9" id="KW-0812">Transmembrane</keyword>
<accession>A0A7H8N224</accession>
<evidence type="ECO:0000313" key="12">
    <source>
        <dbReference type="Proteomes" id="UP000509303"/>
    </source>
</evidence>
<dbReference type="GO" id="GO:0022857">
    <property type="term" value="F:transmembrane transporter activity"/>
    <property type="evidence" value="ECO:0007669"/>
    <property type="project" value="InterPro"/>
</dbReference>
<keyword evidence="12" id="KW-1185">Reference proteome</keyword>
<feature type="transmembrane region" description="Helical" evidence="9">
    <location>
        <begin position="147"/>
        <end position="167"/>
    </location>
</feature>
<dbReference type="RefSeq" id="WP_176160143.1">
    <property type="nucleotide sequence ID" value="NZ_CP054929.1"/>
</dbReference>
<keyword evidence="6 9" id="KW-0472">Membrane</keyword>
<evidence type="ECO:0000256" key="7">
    <source>
        <dbReference type="ARBA" id="ARBA00023251"/>
    </source>
</evidence>
<feature type="transmembrane region" description="Helical" evidence="9">
    <location>
        <begin position="174"/>
        <end position="195"/>
    </location>
</feature>
<keyword evidence="7" id="KW-0046">Antibiotic resistance</keyword>
<feature type="region of interest" description="Disordered" evidence="8">
    <location>
        <begin position="1"/>
        <end position="26"/>
    </location>
</feature>
<feature type="transmembrane region" description="Helical" evidence="9">
    <location>
        <begin position="367"/>
        <end position="384"/>
    </location>
</feature>
<dbReference type="PANTHER" id="PTHR42718">
    <property type="entry name" value="MAJOR FACILITATOR SUPERFAMILY MULTIDRUG TRANSPORTER MFSC"/>
    <property type="match status" value="1"/>
</dbReference>
<feature type="transmembrane region" description="Helical" evidence="9">
    <location>
        <begin position="115"/>
        <end position="135"/>
    </location>
</feature>
<keyword evidence="5 9" id="KW-1133">Transmembrane helix</keyword>
<feature type="transmembrane region" description="Helical" evidence="9">
    <location>
        <begin position="259"/>
        <end position="281"/>
    </location>
</feature>
<evidence type="ECO:0000256" key="1">
    <source>
        <dbReference type="ARBA" id="ARBA00004651"/>
    </source>
</evidence>
<dbReference type="InterPro" id="IPR020846">
    <property type="entry name" value="MFS_dom"/>
</dbReference>
<dbReference type="CDD" id="cd17321">
    <property type="entry name" value="MFS_MMR_MDR_like"/>
    <property type="match status" value="1"/>
</dbReference>
<feature type="transmembrane region" description="Helical" evidence="9">
    <location>
        <begin position="43"/>
        <end position="64"/>
    </location>
</feature>
<evidence type="ECO:0000256" key="9">
    <source>
        <dbReference type="SAM" id="Phobius"/>
    </source>
</evidence>
<evidence type="ECO:0000256" key="3">
    <source>
        <dbReference type="ARBA" id="ARBA00022475"/>
    </source>
</evidence>
<evidence type="ECO:0000256" key="2">
    <source>
        <dbReference type="ARBA" id="ARBA00022448"/>
    </source>
</evidence>
<feature type="transmembrane region" description="Helical" evidence="9">
    <location>
        <begin position="302"/>
        <end position="327"/>
    </location>
</feature>
<keyword evidence="3" id="KW-1003">Cell membrane</keyword>
<dbReference type="GO" id="GO:0046677">
    <property type="term" value="P:response to antibiotic"/>
    <property type="evidence" value="ECO:0007669"/>
    <property type="project" value="UniProtKB-KW"/>
</dbReference>
<feature type="transmembrane region" description="Helical" evidence="9">
    <location>
        <begin position="201"/>
        <end position="223"/>
    </location>
</feature>
<dbReference type="PRINTS" id="PR01036">
    <property type="entry name" value="TCRTETB"/>
</dbReference>
<keyword evidence="2" id="KW-0813">Transport</keyword>
<evidence type="ECO:0000259" key="10">
    <source>
        <dbReference type="PROSITE" id="PS50850"/>
    </source>
</evidence>
<dbReference type="PANTHER" id="PTHR42718:SF46">
    <property type="entry name" value="BLR6921 PROTEIN"/>
    <property type="match status" value="1"/>
</dbReference>
<feature type="transmembrane region" description="Helical" evidence="9">
    <location>
        <begin position="235"/>
        <end position="253"/>
    </location>
</feature>
<dbReference type="InterPro" id="IPR036259">
    <property type="entry name" value="MFS_trans_sf"/>
</dbReference>
<feature type="domain" description="Major facilitator superfamily (MFS) profile" evidence="10">
    <location>
        <begin position="49"/>
        <end position="501"/>
    </location>
</feature>
<proteinExistence type="predicted"/>
<reference evidence="11 12" key="1">
    <citation type="submission" date="2020-06" db="EMBL/GenBank/DDBJ databases">
        <title>Genome mining for natural products.</title>
        <authorList>
            <person name="Zhang B."/>
            <person name="Shi J."/>
            <person name="Ge H."/>
        </authorList>
    </citation>
    <scope>NUCLEOTIDE SEQUENCE [LARGE SCALE GENOMIC DNA]</scope>
    <source>
        <strain evidence="11 12">NA00687</strain>
    </source>
</reference>
<feature type="transmembrane region" description="Helical" evidence="9">
    <location>
        <begin position="333"/>
        <end position="355"/>
    </location>
</feature>
<gene>
    <name evidence="11" type="ORF">HUT08_01535</name>
</gene>
<dbReference type="Gene3D" id="1.20.1720.10">
    <property type="entry name" value="Multidrug resistance protein D"/>
    <property type="match status" value="1"/>
</dbReference>
<feature type="transmembrane region" description="Helical" evidence="9">
    <location>
        <begin position="475"/>
        <end position="496"/>
    </location>
</feature>
<evidence type="ECO:0000256" key="6">
    <source>
        <dbReference type="ARBA" id="ARBA00023136"/>
    </source>
</evidence>
<dbReference type="GO" id="GO:0005886">
    <property type="term" value="C:plasma membrane"/>
    <property type="evidence" value="ECO:0007669"/>
    <property type="project" value="UniProtKB-SubCell"/>
</dbReference>